<keyword evidence="3" id="KW-0472">Membrane</keyword>
<keyword evidence="5" id="KW-1185">Reference proteome</keyword>
<organism evidence="4 5">
    <name type="scientific">Desulfotomaculum copahuensis</name>
    <dbReference type="NCBI Taxonomy" id="1838280"/>
    <lineage>
        <taxon>Bacteria</taxon>
        <taxon>Bacillati</taxon>
        <taxon>Bacillota</taxon>
        <taxon>Clostridia</taxon>
        <taxon>Eubacteriales</taxon>
        <taxon>Desulfotomaculaceae</taxon>
        <taxon>Desulfotomaculum</taxon>
    </lineage>
</organism>
<dbReference type="STRING" id="1838280.A6M21_14440"/>
<dbReference type="RefSeq" id="WP_066670543.1">
    <property type="nucleotide sequence ID" value="NZ_LYVF01000188.1"/>
</dbReference>
<dbReference type="OrthoDB" id="1808577at2"/>
<proteinExistence type="predicted"/>
<reference evidence="4 5" key="1">
    <citation type="submission" date="2016-04" db="EMBL/GenBank/DDBJ databases">
        <authorList>
            <person name="Evans L.H."/>
            <person name="Alamgir A."/>
            <person name="Owens N."/>
            <person name="Weber N.D."/>
            <person name="Virtaneva K."/>
            <person name="Barbian K."/>
            <person name="Babar A."/>
            <person name="Rosenke K."/>
        </authorList>
    </citation>
    <scope>NUCLEOTIDE SEQUENCE [LARGE SCALE GENOMIC DNA]</scope>
    <source>
        <strain evidence="4 5">LMa1</strain>
    </source>
</reference>
<dbReference type="Gene3D" id="1.25.40.10">
    <property type="entry name" value="Tetratricopeptide repeat domain"/>
    <property type="match status" value="1"/>
</dbReference>
<dbReference type="PROSITE" id="PS50005">
    <property type="entry name" value="TPR"/>
    <property type="match status" value="1"/>
</dbReference>
<comment type="caution">
    <text evidence="4">The sequence shown here is derived from an EMBL/GenBank/DDBJ whole genome shotgun (WGS) entry which is preliminary data.</text>
</comment>
<dbReference type="Pfam" id="PF13432">
    <property type="entry name" value="TPR_16"/>
    <property type="match status" value="1"/>
</dbReference>
<feature type="repeat" description="TPR" evidence="1">
    <location>
        <begin position="139"/>
        <end position="172"/>
    </location>
</feature>
<dbReference type="InterPro" id="IPR019734">
    <property type="entry name" value="TPR_rpt"/>
</dbReference>
<accession>A0A1B7LBJ3</accession>
<evidence type="ECO:0000256" key="1">
    <source>
        <dbReference type="PROSITE-ProRule" id="PRU00339"/>
    </source>
</evidence>
<evidence type="ECO:0000313" key="4">
    <source>
        <dbReference type="EMBL" id="OAT79907.1"/>
    </source>
</evidence>
<evidence type="ECO:0000313" key="5">
    <source>
        <dbReference type="Proteomes" id="UP000078532"/>
    </source>
</evidence>
<dbReference type="Proteomes" id="UP000078532">
    <property type="component" value="Unassembled WGS sequence"/>
</dbReference>
<gene>
    <name evidence="4" type="ORF">A6M21_14440</name>
</gene>
<dbReference type="EMBL" id="LYVF01000188">
    <property type="protein sequence ID" value="OAT79907.1"/>
    <property type="molecule type" value="Genomic_DNA"/>
</dbReference>
<feature type="transmembrane region" description="Helical" evidence="3">
    <location>
        <begin position="49"/>
        <end position="71"/>
    </location>
</feature>
<keyword evidence="1" id="KW-0802">TPR repeat</keyword>
<keyword evidence="3" id="KW-1133">Transmembrane helix</keyword>
<evidence type="ECO:0000256" key="2">
    <source>
        <dbReference type="SAM" id="MobiDB-lite"/>
    </source>
</evidence>
<dbReference type="PROSITE" id="PS50293">
    <property type="entry name" value="TPR_REGION"/>
    <property type="match status" value="1"/>
</dbReference>
<protein>
    <recommendedName>
        <fullName evidence="6">Tetratricopeptide repeat protein</fullName>
    </recommendedName>
</protein>
<dbReference type="AlphaFoldDB" id="A0A1B7LBJ3"/>
<evidence type="ECO:0000256" key="3">
    <source>
        <dbReference type="SAM" id="Phobius"/>
    </source>
</evidence>
<sequence>MSKKSRRKPVAIPASAEPPVKQVLKQSNQVKAAKPAGRRQDKHRPARPAVLAAATVLCAAVFLTGGSLAAAGNYAQQAGAQLQAGNAQQGLADLQKAVTYNPFNADYHGELARVYLATGQPRQALAEALQTAARSERLADARALLAQAYLANGKYEEAVAHARRAVELAPYQINWYETLAAVYAGAGRGELQAGQKDAARRHLTEALQVPAMIQARVNGLGAEEKRLWKDAPMLAVTPHLQLYLGEAEYMLGQQPQAEKDLQAASGDNQAKGEALTWLAVLKHKQGKEAEAQKLLQQADAVNKGYTNMYSQLVKTPVL</sequence>
<feature type="region of interest" description="Disordered" evidence="2">
    <location>
        <begin position="1"/>
        <end position="46"/>
    </location>
</feature>
<feature type="compositionally biased region" description="Basic residues" evidence="2">
    <location>
        <begin position="36"/>
        <end position="46"/>
    </location>
</feature>
<name>A0A1B7LBJ3_9FIRM</name>
<evidence type="ECO:0008006" key="6">
    <source>
        <dbReference type="Google" id="ProtNLM"/>
    </source>
</evidence>
<dbReference type="InterPro" id="IPR011990">
    <property type="entry name" value="TPR-like_helical_dom_sf"/>
</dbReference>
<dbReference type="SMART" id="SM00028">
    <property type="entry name" value="TPR"/>
    <property type="match status" value="5"/>
</dbReference>
<keyword evidence="3" id="KW-0812">Transmembrane</keyword>
<dbReference type="SUPFAM" id="SSF48452">
    <property type="entry name" value="TPR-like"/>
    <property type="match status" value="2"/>
</dbReference>